<accession>A0A1I0TJY2</accession>
<reference evidence="1 2" key="1">
    <citation type="submission" date="2016-10" db="EMBL/GenBank/DDBJ databases">
        <authorList>
            <person name="de Groot N.N."/>
        </authorList>
    </citation>
    <scope>NUCLEOTIDE SEQUENCE [LARGE SCALE GENOMIC DNA]</scope>
    <source>
        <strain evidence="1 2">DSM 44908</strain>
    </source>
</reference>
<dbReference type="Proteomes" id="UP000182054">
    <property type="component" value="Unassembled WGS sequence"/>
</dbReference>
<gene>
    <name evidence="1" type="ORF">SAMN05444374_10746</name>
</gene>
<sequence>MAPDIHERRRYTSVLVCHDDLRDFEAFRQLMESSVNTALGVRLIDSPWIVHRFEFLTGRSHYPSHIVSPDHRRRGSLFAHDVYFATRSPLESLGSPVILLASPYVKLLASITSRLRQALNGPAPRYVSVDMASVYRFMSDGASGEFTATKVTMQMLSEPTLELVSLSGRNPLHSELHAAIKKVAAPYSIRTEVSREQCSSRVNIDRHGNFWWFQPEESRLANALEVVDRLEATGSLRLSRTRPLDRVEDDEQ</sequence>
<organism evidence="1 2">
    <name type="scientific">Rhodococcoides kroppenstedtii</name>
    <dbReference type="NCBI Taxonomy" id="293050"/>
    <lineage>
        <taxon>Bacteria</taxon>
        <taxon>Bacillati</taxon>
        <taxon>Actinomycetota</taxon>
        <taxon>Actinomycetes</taxon>
        <taxon>Mycobacteriales</taxon>
        <taxon>Nocardiaceae</taxon>
        <taxon>Rhodococcoides</taxon>
    </lineage>
</organism>
<evidence type="ECO:0000313" key="1">
    <source>
        <dbReference type="EMBL" id="SFA51863.1"/>
    </source>
</evidence>
<dbReference type="AlphaFoldDB" id="A0A1I0TJY2"/>
<protein>
    <submittedName>
        <fullName evidence="1">Uncharacterized protein</fullName>
    </submittedName>
</protein>
<evidence type="ECO:0000313" key="2">
    <source>
        <dbReference type="Proteomes" id="UP000182054"/>
    </source>
</evidence>
<name>A0A1I0TJY2_9NOCA</name>
<proteinExistence type="predicted"/>
<dbReference type="EMBL" id="FOJN01000007">
    <property type="protein sequence ID" value="SFA51863.1"/>
    <property type="molecule type" value="Genomic_DNA"/>
</dbReference>